<name>A0A369HZ26_9BACT</name>
<dbReference type="PROSITE" id="PS01124">
    <property type="entry name" value="HTH_ARAC_FAMILY_2"/>
    <property type="match status" value="1"/>
</dbReference>
<dbReference type="EMBL" id="QPIW01000036">
    <property type="protein sequence ID" value="RDB02769.1"/>
    <property type="molecule type" value="Genomic_DNA"/>
</dbReference>
<keyword evidence="1" id="KW-0805">Transcription regulation</keyword>
<dbReference type="RefSeq" id="WP_114464113.1">
    <property type="nucleotide sequence ID" value="NZ_QPIW01000036.1"/>
</dbReference>
<evidence type="ECO:0000256" key="3">
    <source>
        <dbReference type="ARBA" id="ARBA00023163"/>
    </source>
</evidence>
<evidence type="ECO:0000259" key="4">
    <source>
        <dbReference type="PROSITE" id="PS01124"/>
    </source>
</evidence>
<gene>
    <name evidence="5" type="ORF">DVG78_27020</name>
</gene>
<dbReference type="Pfam" id="PF12833">
    <property type="entry name" value="HTH_18"/>
    <property type="match status" value="1"/>
</dbReference>
<keyword evidence="3" id="KW-0804">Transcription</keyword>
<dbReference type="PANTHER" id="PTHR43280:SF28">
    <property type="entry name" value="HTH-TYPE TRANSCRIPTIONAL ACTIVATOR RHAS"/>
    <property type="match status" value="1"/>
</dbReference>
<feature type="domain" description="HTH araC/xylS-type" evidence="4">
    <location>
        <begin position="78"/>
        <end position="176"/>
    </location>
</feature>
<reference evidence="5 6" key="1">
    <citation type="submission" date="2018-07" db="EMBL/GenBank/DDBJ databases">
        <title>Genome analysis of Runella aurantiaca.</title>
        <authorList>
            <person name="Yang X."/>
        </authorList>
    </citation>
    <scope>NUCLEOTIDE SEQUENCE [LARGE SCALE GENOMIC DNA]</scope>
    <source>
        <strain evidence="5 6">YX9</strain>
    </source>
</reference>
<dbReference type="GO" id="GO:0043565">
    <property type="term" value="F:sequence-specific DNA binding"/>
    <property type="evidence" value="ECO:0007669"/>
    <property type="project" value="InterPro"/>
</dbReference>
<organism evidence="5 6">
    <name type="scientific">Runella aurantiaca</name>
    <dbReference type="NCBI Taxonomy" id="2282308"/>
    <lineage>
        <taxon>Bacteria</taxon>
        <taxon>Pseudomonadati</taxon>
        <taxon>Bacteroidota</taxon>
        <taxon>Cytophagia</taxon>
        <taxon>Cytophagales</taxon>
        <taxon>Spirosomataceae</taxon>
        <taxon>Runella</taxon>
    </lineage>
</organism>
<dbReference type="Gene3D" id="3.30.70.100">
    <property type="match status" value="1"/>
</dbReference>
<accession>A0A369HZ26</accession>
<keyword evidence="2" id="KW-0238">DNA-binding</keyword>
<dbReference type="AlphaFoldDB" id="A0A369HZ26"/>
<dbReference type="InterPro" id="IPR009057">
    <property type="entry name" value="Homeodomain-like_sf"/>
</dbReference>
<dbReference type="Proteomes" id="UP000253141">
    <property type="component" value="Unassembled WGS sequence"/>
</dbReference>
<dbReference type="Gene3D" id="1.10.10.60">
    <property type="entry name" value="Homeodomain-like"/>
    <property type="match status" value="1"/>
</dbReference>
<dbReference type="SUPFAM" id="SSF46689">
    <property type="entry name" value="Homeodomain-like"/>
    <property type="match status" value="1"/>
</dbReference>
<dbReference type="OrthoDB" id="952277at2"/>
<proteinExistence type="predicted"/>
<evidence type="ECO:0000313" key="5">
    <source>
        <dbReference type="EMBL" id="RDB02769.1"/>
    </source>
</evidence>
<dbReference type="InterPro" id="IPR018060">
    <property type="entry name" value="HTH_AraC"/>
</dbReference>
<sequence>MKLYIKNMVCSRCKTVVRQELEALGHEVLTVELGEVTLKKPATEAQLESITERLLKHDFELLSNKKQQLIELVKTAIVELVHQQNDGLRRQKHSDYLAEKVNRDYRYLSTLFTEVEGITIEQFIINQKTERVKELLVYDELSLSQIADLLNYSSLAYLSTQFKSVTGMTPSQFKQLRDNQRKSLDNL</sequence>
<comment type="caution">
    <text evidence="5">The sequence shown here is derived from an EMBL/GenBank/DDBJ whole genome shotgun (WGS) entry which is preliminary data.</text>
</comment>
<protein>
    <submittedName>
        <fullName evidence="5">AraC family transcriptional regulator</fullName>
    </submittedName>
</protein>
<evidence type="ECO:0000256" key="1">
    <source>
        <dbReference type="ARBA" id="ARBA00023015"/>
    </source>
</evidence>
<dbReference type="PANTHER" id="PTHR43280">
    <property type="entry name" value="ARAC-FAMILY TRANSCRIPTIONAL REGULATOR"/>
    <property type="match status" value="1"/>
</dbReference>
<keyword evidence="6" id="KW-1185">Reference proteome</keyword>
<dbReference type="GO" id="GO:0003700">
    <property type="term" value="F:DNA-binding transcription factor activity"/>
    <property type="evidence" value="ECO:0007669"/>
    <property type="project" value="InterPro"/>
</dbReference>
<dbReference type="SMART" id="SM00342">
    <property type="entry name" value="HTH_ARAC"/>
    <property type="match status" value="1"/>
</dbReference>
<evidence type="ECO:0000256" key="2">
    <source>
        <dbReference type="ARBA" id="ARBA00023125"/>
    </source>
</evidence>
<evidence type="ECO:0000313" key="6">
    <source>
        <dbReference type="Proteomes" id="UP000253141"/>
    </source>
</evidence>